<dbReference type="Pfam" id="PF07687">
    <property type="entry name" value="M20_dimer"/>
    <property type="match status" value="1"/>
</dbReference>
<dbReference type="InterPro" id="IPR011650">
    <property type="entry name" value="Peptidase_M20_dimer"/>
</dbReference>
<dbReference type="GO" id="GO:0046872">
    <property type="term" value="F:metal ion binding"/>
    <property type="evidence" value="ECO:0007669"/>
    <property type="project" value="UniProtKB-KW"/>
</dbReference>
<dbReference type="EMBL" id="MTBD01000035">
    <property type="protein sequence ID" value="PRP69140.1"/>
    <property type="molecule type" value="Genomic_DNA"/>
</dbReference>
<evidence type="ECO:0000259" key="3">
    <source>
        <dbReference type="Pfam" id="PF07687"/>
    </source>
</evidence>
<dbReference type="PANTHER" id="PTHR11014:SF63">
    <property type="entry name" value="METALLOPEPTIDASE, PUTATIVE (AFU_ORTHOLOGUE AFUA_6G09600)-RELATED"/>
    <property type="match status" value="1"/>
</dbReference>
<dbReference type="FunFam" id="3.30.70.360:FF:000001">
    <property type="entry name" value="N-acetyldiaminopimelate deacetylase"/>
    <property type="match status" value="1"/>
</dbReference>
<dbReference type="PANTHER" id="PTHR11014">
    <property type="entry name" value="PEPTIDASE M20 FAMILY MEMBER"/>
    <property type="match status" value="1"/>
</dbReference>
<name>A0A2S9X0A0_9NEIS</name>
<feature type="binding site" evidence="2">
    <location>
        <position position="97"/>
    </location>
    <ligand>
        <name>Mn(2+)</name>
        <dbReference type="ChEBI" id="CHEBI:29035"/>
        <label>2</label>
    </ligand>
</feature>
<dbReference type="AlphaFoldDB" id="A0A2S9X0A0"/>
<accession>A0A2S9X0A0</accession>
<dbReference type="GO" id="GO:0019877">
    <property type="term" value="P:diaminopimelate biosynthetic process"/>
    <property type="evidence" value="ECO:0007669"/>
    <property type="project" value="UniProtKB-ARBA"/>
</dbReference>
<feature type="domain" description="Peptidase M20 dimerisation" evidence="3">
    <location>
        <begin position="182"/>
        <end position="275"/>
    </location>
</feature>
<dbReference type="Proteomes" id="UP000239469">
    <property type="component" value="Unassembled WGS sequence"/>
</dbReference>
<keyword evidence="1" id="KW-0378">Hydrolase</keyword>
<dbReference type="InterPro" id="IPR002933">
    <property type="entry name" value="Peptidase_M20"/>
</dbReference>
<dbReference type="PIRSF" id="PIRSF005962">
    <property type="entry name" value="Pept_M20D_amidohydro"/>
    <property type="match status" value="1"/>
</dbReference>
<dbReference type="Gene3D" id="3.40.630.10">
    <property type="entry name" value="Zn peptidases"/>
    <property type="match status" value="1"/>
</dbReference>
<feature type="binding site" evidence="2">
    <location>
        <position position="132"/>
    </location>
    <ligand>
        <name>Mn(2+)</name>
        <dbReference type="ChEBI" id="CHEBI:29035"/>
        <label>2</label>
    </ligand>
</feature>
<evidence type="ECO:0000256" key="2">
    <source>
        <dbReference type="PIRSR" id="PIRSR005962-1"/>
    </source>
</evidence>
<evidence type="ECO:0000313" key="4">
    <source>
        <dbReference type="EMBL" id="PRP69140.1"/>
    </source>
</evidence>
<evidence type="ECO:0000256" key="1">
    <source>
        <dbReference type="ARBA" id="ARBA00022801"/>
    </source>
</evidence>
<dbReference type="Gene3D" id="3.30.70.360">
    <property type="match status" value="1"/>
</dbReference>
<protein>
    <submittedName>
        <fullName evidence="4">Peptidase M20</fullName>
    </submittedName>
</protein>
<proteinExistence type="predicted"/>
<sequence>MISDELVRDMRLWRHEFHSHPETAFEEHRTARRIAELLHSFGLQVTTGIGGTGVVGTLRAGKSSRAIGLRADMDALHLHEHSDLPYRSTRDGRMHACGHDGHCAMLLGAARHLAASKDFDGVVQFIFQPAEENEGGGQEMIEDGLFERFPVDAVFGMHNWPGLPLGQMAMHPGPMLLAFDLFEIRLRGKGGHAAMPNRAQDVIVAQSQLVAALQTIVSRNLDPLEPAVVSVTQVEAGSTWNIIPETAVLRGTTRYVNPETQQMLESQMRRIVEHVSQAMDVTADLDYWYRYPATINSERETALAQRVASELLGADQVRTDMRPSMASEDFAYMLQARPGCYVWLGVDGAEPGPGLHSAHFDFNDQALAYGAAYWVRLAQTALAKQTTA</sequence>
<reference evidence="4 5" key="1">
    <citation type="submission" date="2017-01" db="EMBL/GenBank/DDBJ databases">
        <title>New insights into the genetic diversity of Chromobacterium isolated from tropical freshwater lake.</title>
        <authorList>
            <person name="Santos A.B."/>
            <person name="Nascimento A.M."/>
            <person name="Da Silva P.C."/>
        </authorList>
    </citation>
    <scope>NUCLEOTIDE SEQUENCE [LARGE SCALE GENOMIC DNA]</scope>
    <source>
        <strain evidence="4 5">56AF</strain>
    </source>
</reference>
<comment type="cofactor">
    <cofactor evidence="2">
        <name>Mn(2+)</name>
        <dbReference type="ChEBI" id="CHEBI:29035"/>
    </cofactor>
    <text evidence="2">The Mn(2+) ion enhances activity.</text>
</comment>
<dbReference type="SUPFAM" id="SSF53187">
    <property type="entry name" value="Zn-dependent exopeptidases"/>
    <property type="match status" value="1"/>
</dbReference>
<organism evidence="4 5">
    <name type="scientific">Chromobacterium amazonense</name>
    <dbReference type="NCBI Taxonomy" id="1382803"/>
    <lineage>
        <taxon>Bacteria</taxon>
        <taxon>Pseudomonadati</taxon>
        <taxon>Pseudomonadota</taxon>
        <taxon>Betaproteobacteria</taxon>
        <taxon>Neisseriales</taxon>
        <taxon>Chromobacteriaceae</taxon>
        <taxon>Chromobacterium</taxon>
    </lineage>
</organism>
<keyword evidence="2" id="KW-0479">Metal-binding</keyword>
<feature type="binding site" evidence="2">
    <location>
        <position position="356"/>
    </location>
    <ligand>
        <name>Mn(2+)</name>
        <dbReference type="ChEBI" id="CHEBI:29035"/>
        <label>2</label>
    </ligand>
</feature>
<feature type="binding site" evidence="2">
    <location>
        <position position="99"/>
    </location>
    <ligand>
        <name>Mn(2+)</name>
        <dbReference type="ChEBI" id="CHEBI:29035"/>
        <label>2</label>
    </ligand>
</feature>
<gene>
    <name evidence="4" type="ORF">BUE93_18640</name>
</gene>
<evidence type="ECO:0000313" key="5">
    <source>
        <dbReference type="Proteomes" id="UP000239469"/>
    </source>
</evidence>
<dbReference type="NCBIfam" id="TIGR01891">
    <property type="entry name" value="amidohydrolases"/>
    <property type="match status" value="1"/>
</dbReference>
<dbReference type="GO" id="GO:0050118">
    <property type="term" value="F:N-acetyldiaminopimelate deacetylase activity"/>
    <property type="evidence" value="ECO:0007669"/>
    <property type="project" value="UniProtKB-ARBA"/>
</dbReference>
<feature type="binding site" evidence="2">
    <location>
        <position position="158"/>
    </location>
    <ligand>
        <name>Mn(2+)</name>
        <dbReference type="ChEBI" id="CHEBI:29035"/>
        <label>2</label>
    </ligand>
</feature>
<dbReference type="Pfam" id="PF01546">
    <property type="entry name" value="Peptidase_M20"/>
    <property type="match status" value="1"/>
</dbReference>
<dbReference type="SUPFAM" id="SSF55031">
    <property type="entry name" value="Bacterial exopeptidase dimerisation domain"/>
    <property type="match status" value="1"/>
</dbReference>
<comment type="caution">
    <text evidence="4">The sequence shown here is derived from an EMBL/GenBank/DDBJ whole genome shotgun (WGS) entry which is preliminary data.</text>
</comment>
<keyword evidence="2" id="KW-0464">Manganese</keyword>
<dbReference type="InterPro" id="IPR036264">
    <property type="entry name" value="Bact_exopeptidase_dim_dom"/>
</dbReference>
<dbReference type="CDD" id="cd05666">
    <property type="entry name" value="M20_Acy1-like"/>
    <property type="match status" value="1"/>
</dbReference>
<dbReference type="InterPro" id="IPR017439">
    <property type="entry name" value="Amidohydrolase"/>
</dbReference>